<dbReference type="AlphaFoldDB" id="A0A248UE66"/>
<protein>
    <submittedName>
        <fullName evidence="1">Uncharacterized protein</fullName>
    </submittedName>
</protein>
<evidence type="ECO:0000313" key="2">
    <source>
        <dbReference type="Proteomes" id="UP000215256"/>
    </source>
</evidence>
<gene>
    <name evidence="1" type="ORF">CES85_5497</name>
</gene>
<dbReference type="Proteomes" id="UP000215256">
    <property type="component" value="Chromosome 2"/>
</dbReference>
<evidence type="ECO:0000313" key="1">
    <source>
        <dbReference type="EMBL" id="ASV84701.1"/>
    </source>
</evidence>
<name>A0A248UE66_9HYPH</name>
<dbReference type="KEGG" id="och:CES85_5497"/>
<sequence length="45" mass="4765">MRGRSCAHAEDKAVSIIAKATSAVITTLPAEILNCLACIGFTFLR</sequence>
<dbReference type="EMBL" id="CP022603">
    <property type="protein sequence ID" value="ASV84701.1"/>
    <property type="molecule type" value="Genomic_DNA"/>
</dbReference>
<reference evidence="1 2" key="1">
    <citation type="submission" date="2017-07" db="EMBL/GenBank/DDBJ databases">
        <title>Phylogenetic study on the rhizospheric bacterium Ochrobactrum sp. A44.</title>
        <authorList>
            <person name="Krzyzanowska D.M."/>
            <person name="Ossowicki A."/>
            <person name="Rajewska M."/>
            <person name="Maciag T."/>
            <person name="Kaczynski Z."/>
            <person name="Czerwicka M."/>
            <person name="Jafra S."/>
        </authorList>
    </citation>
    <scope>NUCLEOTIDE SEQUENCE [LARGE SCALE GENOMIC DNA]</scope>
    <source>
        <strain evidence="1 2">A44</strain>
    </source>
</reference>
<organism evidence="1 2">
    <name type="scientific">Ochrobactrum quorumnocens</name>
    <dbReference type="NCBI Taxonomy" id="271865"/>
    <lineage>
        <taxon>Bacteria</taxon>
        <taxon>Pseudomonadati</taxon>
        <taxon>Pseudomonadota</taxon>
        <taxon>Alphaproteobacteria</taxon>
        <taxon>Hyphomicrobiales</taxon>
        <taxon>Brucellaceae</taxon>
        <taxon>Brucella/Ochrobactrum group</taxon>
        <taxon>Ochrobactrum</taxon>
    </lineage>
</organism>
<accession>A0A248UE66</accession>
<proteinExistence type="predicted"/>